<dbReference type="Proteomes" id="UP000604825">
    <property type="component" value="Unassembled WGS sequence"/>
</dbReference>
<dbReference type="InterPro" id="IPR052596">
    <property type="entry name" value="AMBRA1_autophagy"/>
</dbReference>
<evidence type="ECO:0008006" key="7">
    <source>
        <dbReference type="Google" id="ProtNLM"/>
    </source>
</evidence>
<gene>
    <name evidence="5" type="ORF">NCGR_LOCUS17495</name>
</gene>
<dbReference type="GO" id="GO:0080008">
    <property type="term" value="C:Cul4-RING E3 ubiquitin ligase complex"/>
    <property type="evidence" value="ECO:0007669"/>
    <property type="project" value="TreeGrafter"/>
</dbReference>
<evidence type="ECO:0000256" key="2">
    <source>
        <dbReference type="ARBA" id="ARBA00022737"/>
    </source>
</evidence>
<feature type="region of interest" description="Disordered" evidence="4">
    <location>
        <begin position="23"/>
        <end position="43"/>
    </location>
</feature>
<dbReference type="SUPFAM" id="SSF50978">
    <property type="entry name" value="WD40 repeat-like"/>
    <property type="match status" value="1"/>
</dbReference>
<organism evidence="5 6">
    <name type="scientific">Miscanthus lutarioriparius</name>
    <dbReference type="NCBI Taxonomy" id="422564"/>
    <lineage>
        <taxon>Eukaryota</taxon>
        <taxon>Viridiplantae</taxon>
        <taxon>Streptophyta</taxon>
        <taxon>Embryophyta</taxon>
        <taxon>Tracheophyta</taxon>
        <taxon>Spermatophyta</taxon>
        <taxon>Magnoliopsida</taxon>
        <taxon>Liliopsida</taxon>
        <taxon>Poales</taxon>
        <taxon>Poaceae</taxon>
        <taxon>PACMAD clade</taxon>
        <taxon>Panicoideae</taxon>
        <taxon>Andropogonodae</taxon>
        <taxon>Andropogoneae</taxon>
        <taxon>Saccharinae</taxon>
        <taxon>Miscanthus</taxon>
    </lineage>
</organism>
<reference evidence="5" key="1">
    <citation type="submission" date="2020-10" db="EMBL/GenBank/DDBJ databases">
        <authorList>
            <person name="Han B."/>
            <person name="Lu T."/>
            <person name="Zhao Q."/>
            <person name="Huang X."/>
            <person name="Zhao Y."/>
        </authorList>
    </citation>
    <scope>NUCLEOTIDE SEQUENCE</scope>
</reference>
<evidence type="ECO:0000256" key="4">
    <source>
        <dbReference type="SAM" id="MobiDB-lite"/>
    </source>
</evidence>
<dbReference type="GO" id="GO:0000423">
    <property type="term" value="P:mitophagy"/>
    <property type="evidence" value="ECO:0007669"/>
    <property type="project" value="TreeGrafter"/>
</dbReference>
<evidence type="ECO:0000313" key="6">
    <source>
        <dbReference type="Proteomes" id="UP000604825"/>
    </source>
</evidence>
<dbReference type="Gene3D" id="2.130.10.10">
    <property type="entry name" value="YVTN repeat-like/Quinoprotein amine dehydrogenase"/>
    <property type="match status" value="1"/>
</dbReference>
<dbReference type="FunFam" id="2.130.10.10:FF:000476">
    <property type="entry name" value="Activating molecule in BECN1-regulated autophagy protein"/>
    <property type="match status" value="1"/>
</dbReference>
<dbReference type="EMBL" id="CAJGYO010000004">
    <property type="protein sequence ID" value="CAD6225471.1"/>
    <property type="molecule type" value="Genomic_DNA"/>
</dbReference>
<dbReference type="PANTHER" id="PTHR22874">
    <property type="entry name" value="ACTIVATING MOLECULE IN BECN1-REGULATED AUTOPHAGY PROTEIN 1"/>
    <property type="match status" value="1"/>
</dbReference>
<dbReference type="PROSITE" id="PS50294">
    <property type="entry name" value="WD_REPEATS_REGION"/>
    <property type="match status" value="1"/>
</dbReference>
<dbReference type="PROSITE" id="PS00678">
    <property type="entry name" value="WD_REPEATS_1"/>
    <property type="match status" value="1"/>
</dbReference>
<keyword evidence="2" id="KW-0677">Repeat</keyword>
<dbReference type="InterPro" id="IPR001680">
    <property type="entry name" value="WD40_rpt"/>
</dbReference>
<proteinExistence type="predicted"/>
<dbReference type="OrthoDB" id="600150at2759"/>
<dbReference type="PROSITE" id="PS50082">
    <property type="entry name" value="WD_REPEATS_2"/>
    <property type="match status" value="1"/>
</dbReference>
<keyword evidence="6" id="KW-1185">Reference proteome</keyword>
<comment type="caution">
    <text evidence="5">The sequence shown here is derived from an EMBL/GenBank/DDBJ whole genome shotgun (WGS) entry which is preliminary data.</text>
</comment>
<accession>A0A811NDP5</accession>
<dbReference type="PANTHER" id="PTHR22874:SF9">
    <property type="entry name" value="TRANSDUCIN FAMILY PROTEIN _ WD-40 REPEAT FAMILY PROTEIN"/>
    <property type="match status" value="1"/>
</dbReference>
<feature type="repeat" description="WD" evidence="3">
    <location>
        <begin position="222"/>
        <end position="264"/>
    </location>
</feature>
<feature type="region of interest" description="Disordered" evidence="4">
    <location>
        <begin position="119"/>
        <end position="138"/>
    </location>
</feature>
<evidence type="ECO:0000256" key="1">
    <source>
        <dbReference type="ARBA" id="ARBA00022574"/>
    </source>
</evidence>
<dbReference type="InterPro" id="IPR036322">
    <property type="entry name" value="WD40_repeat_dom_sf"/>
</dbReference>
<dbReference type="SMART" id="SM00320">
    <property type="entry name" value="WD40"/>
    <property type="match status" value="3"/>
</dbReference>
<evidence type="ECO:0000313" key="5">
    <source>
        <dbReference type="EMBL" id="CAD6225471.1"/>
    </source>
</evidence>
<dbReference type="InterPro" id="IPR015943">
    <property type="entry name" value="WD40/YVTN_repeat-like_dom_sf"/>
</dbReference>
<dbReference type="InterPro" id="IPR019775">
    <property type="entry name" value="WD40_repeat_CS"/>
</dbReference>
<evidence type="ECO:0000256" key="3">
    <source>
        <dbReference type="PROSITE-ProRule" id="PRU00221"/>
    </source>
</evidence>
<dbReference type="GO" id="GO:0000045">
    <property type="term" value="P:autophagosome assembly"/>
    <property type="evidence" value="ECO:0007669"/>
    <property type="project" value="TreeGrafter"/>
</dbReference>
<dbReference type="AlphaFoldDB" id="A0A811NDP5"/>
<dbReference type="Pfam" id="PF00400">
    <property type="entry name" value="WD40"/>
    <property type="match status" value="3"/>
</dbReference>
<name>A0A811NDP5_9POAL</name>
<dbReference type="GO" id="GO:1990756">
    <property type="term" value="F:ubiquitin-like ligase-substrate adaptor activity"/>
    <property type="evidence" value="ECO:0007669"/>
    <property type="project" value="TreeGrafter"/>
</dbReference>
<protein>
    <recommendedName>
        <fullName evidence="7">Transducin family protein / WD-40 repeat family protein</fullName>
    </recommendedName>
</protein>
<keyword evidence="1 3" id="KW-0853">WD repeat</keyword>
<sequence length="665" mass="73321">MVARDVLCKDAGWWWRSQAIRDGGDGAEGSGRKAKSSRECKRKDRPSEIAVTAVIAGRAAGDRGFRGSCGGCRKVAVVGGERWDFVKFLRWQNVGYKTGSTLQLQNQFLDMKHQYQEQGKAQRELSPRTKNQAKNLWTKPPRRDACPVELKFWGTDARHDLLSWAESEFLRWWIPKYCPLLPSSKATIAAAFSPDGRVLASTHGDHTVKIIDCQTGKCLNVLFGHQRTPWVVRFHPQRSDILASGSLDCEVRLWDAKTSRCTAVLPFYRPIASIAFHATGELLAVASGHKLFIWDCNNRFETLEPPIILKTRRSLRAVQFHPHGAPYLLTAEVHSLDSEDSTMTPALLSNYSFRDTPLLGGSGVDNLISELSYMHNFEQVDASSSVPVTTGSFDGSRLHDTAGHHLMTSVPGIGSSLLGTHTAEAEAPAISLSVGAEQTTSLLGGGTELPCTVKLRIWRHNMKNPFSALGPEACLLTIPHAVLCSEMGTHFSPCGRFLVACVACVLPHRDGDHGSQLHEHYDSAGAGTSPTRHTLPSRQIIYELRVYSLEDATFGTVLASRAIKAAHCLTSIQFSPTSEYILLAYGRQHSSLLRTIFIGGETRVPMYRVLEVLFMGLSKGRLGFFSTMVQYPLAGENALEVVDCYYRNLCSTETILSSVSKTERA</sequence>